<dbReference type="GO" id="GO:0016829">
    <property type="term" value="F:lyase activity"/>
    <property type="evidence" value="ECO:0007669"/>
    <property type="project" value="UniProtKB-KW"/>
</dbReference>
<keyword evidence="3" id="KW-0456">Lyase</keyword>
<dbReference type="Pfam" id="PF05048">
    <property type="entry name" value="NosD"/>
    <property type="match status" value="1"/>
</dbReference>
<dbReference type="InterPro" id="IPR007742">
    <property type="entry name" value="NosD_dom"/>
</dbReference>
<gene>
    <name evidence="3" type="ORF">CLV92_103148</name>
</gene>
<dbReference type="InterPro" id="IPR006626">
    <property type="entry name" value="PbH1"/>
</dbReference>
<dbReference type="AlphaFoldDB" id="A0A2S6ITN2"/>
<feature type="signal peptide" evidence="1">
    <location>
        <begin position="1"/>
        <end position="26"/>
    </location>
</feature>
<sequence>MGSLVRIVTAAAALPLALLTAAPASAGTQIACGAEVSGRVVLTQDLTCPGTGLVVTKPGTTVDLNGHTIRLTGEESPQGTYGVQVGYWNDESTATTGVTLRNGRIEGYDTGVQGIFAERLTVRGLTVQGSISSYQGADLLVQRSEVTGRVGLEQHGAAVIEGNRLGGAGGSAIGVVVRDNTVTDGRIRFDESRDIRITGNRVTGGPGIEVGSYNDDVLVQGNHVNAAVHGVSLDGVVLDGIVVRDNRIRNSRSAGIDASHLQAVEDVLIEGNDVFRSGFRDVADPYYGPSTDGIAVRTSPDHDVDLSGIVLRGNRVRSSAGHGIYATRVTDGGGNRAQDARLKPTCVGVACGK</sequence>
<dbReference type="Gene3D" id="2.160.20.10">
    <property type="entry name" value="Single-stranded right-handed beta-helix, Pectin lyase-like"/>
    <property type="match status" value="1"/>
</dbReference>
<proteinExistence type="predicted"/>
<protein>
    <submittedName>
        <fullName evidence="3">Parallel beta helix pectate lyase-like protein</fullName>
    </submittedName>
</protein>
<evidence type="ECO:0000259" key="2">
    <source>
        <dbReference type="Pfam" id="PF05048"/>
    </source>
</evidence>
<evidence type="ECO:0000256" key="1">
    <source>
        <dbReference type="SAM" id="SignalP"/>
    </source>
</evidence>
<dbReference type="SUPFAM" id="SSF51126">
    <property type="entry name" value="Pectin lyase-like"/>
    <property type="match status" value="1"/>
</dbReference>
<organism evidence="3 4">
    <name type="scientific">Kineococcus xinjiangensis</name>
    <dbReference type="NCBI Taxonomy" id="512762"/>
    <lineage>
        <taxon>Bacteria</taxon>
        <taxon>Bacillati</taxon>
        <taxon>Actinomycetota</taxon>
        <taxon>Actinomycetes</taxon>
        <taxon>Kineosporiales</taxon>
        <taxon>Kineosporiaceae</taxon>
        <taxon>Kineococcus</taxon>
    </lineage>
</organism>
<feature type="chain" id="PRO_5038818369" evidence="1">
    <location>
        <begin position="27"/>
        <end position="353"/>
    </location>
</feature>
<evidence type="ECO:0000313" key="4">
    <source>
        <dbReference type="Proteomes" id="UP000239485"/>
    </source>
</evidence>
<dbReference type="EMBL" id="PTJD01000003">
    <property type="protein sequence ID" value="PPK97614.1"/>
    <property type="molecule type" value="Genomic_DNA"/>
</dbReference>
<dbReference type="InterPro" id="IPR012334">
    <property type="entry name" value="Pectin_lyas_fold"/>
</dbReference>
<reference evidence="3 4" key="1">
    <citation type="submission" date="2018-02" db="EMBL/GenBank/DDBJ databases">
        <title>Genomic Encyclopedia of Archaeal and Bacterial Type Strains, Phase II (KMG-II): from individual species to whole genera.</title>
        <authorList>
            <person name="Goeker M."/>
        </authorList>
    </citation>
    <scope>NUCLEOTIDE SEQUENCE [LARGE SCALE GENOMIC DNA]</scope>
    <source>
        <strain evidence="3 4">DSM 22857</strain>
    </source>
</reference>
<dbReference type="SMART" id="SM00710">
    <property type="entry name" value="PbH1"/>
    <property type="match status" value="7"/>
</dbReference>
<dbReference type="InterPro" id="IPR011050">
    <property type="entry name" value="Pectin_lyase_fold/virulence"/>
</dbReference>
<keyword evidence="4" id="KW-1185">Reference proteome</keyword>
<dbReference type="Proteomes" id="UP000239485">
    <property type="component" value="Unassembled WGS sequence"/>
</dbReference>
<dbReference type="RefSeq" id="WP_104431800.1">
    <property type="nucleotide sequence ID" value="NZ_PTJD01000003.1"/>
</dbReference>
<evidence type="ECO:0000313" key="3">
    <source>
        <dbReference type="EMBL" id="PPK97614.1"/>
    </source>
</evidence>
<dbReference type="OrthoDB" id="4824168at2"/>
<name>A0A2S6ITN2_9ACTN</name>
<feature type="domain" description="Periplasmic copper-binding protein NosD beta helix" evidence="2">
    <location>
        <begin position="174"/>
        <end position="327"/>
    </location>
</feature>
<comment type="caution">
    <text evidence="3">The sequence shown here is derived from an EMBL/GenBank/DDBJ whole genome shotgun (WGS) entry which is preliminary data.</text>
</comment>
<accession>A0A2S6ITN2</accession>
<keyword evidence="1" id="KW-0732">Signal</keyword>